<evidence type="ECO:0000313" key="7">
    <source>
        <dbReference type="EMBL" id="KZK73464.1"/>
    </source>
</evidence>
<dbReference type="RefSeq" id="WP_303682423.1">
    <property type="nucleotide sequence ID" value="NZ_LVWG01000036.1"/>
</dbReference>
<comment type="subcellular location">
    <subcellularLocation>
        <location evidence="1">Membrane</location>
    </subcellularLocation>
</comment>
<evidence type="ECO:0000256" key="4">
    <source>
        <dbReference type="ARBA" id="ARBA00023136"/>
    </source>
</evidence>
<dbReference type="PANTHER" id="PTHR30566">
    <property type="entry name" value="YNAI-RELATED MECHANOSENSITIVE ION CHANNEL"/>
    <property type="match status" value="1"/>
</dbReference>
<keyword evidence="4 5" id="KW-0472">Membrane</keyword>
<dbReference type="Gene3D" id="2.30.30.60">
    <property type="match status" value="1"/>
</dbReference>
<keyword evidence="3 5" id="KW-1133">Transmembrane helix</keyword>
<evidence type="ECO:0000256" key="5">
    <source>
        <dbReference type="SAM" id="Phobius"/>
    </source>
</evidence>
<evidence type="ECO:0000313" key="8">
    <source>
        <dbReference type="Proteomes" id="UP000076481"/>
    </source>
</evidence>
<dbReference type="PANTHER" id="PTHR30566:SF25">
    <property type="entry name" value="INNER MEMBRANE PROTEIN"/>
    <property type="match status" value="1"/>
</dbReference>
<reference evidence="7 8" key="1">
    <citation type="submission" date="2016-03" db="EMBL/GenBank/DDBJ databases">
        <title>Speciation and ecological success in dimly lit waters: horizontal gene transfer in a green sulfur bacteria bloom unveiled by metagenomic assembly.</title>
        <authorList>
            <person name="Llorens-Mares T."/>
            <person name="Liu Z."/>
            <person name="Allen L.Z."/>
            <person name="Rusch D.B."/>
            <person name="Craig M.T."/>
            <person name="Dupont C.L."/>
            <person name="Bryant D.A."/>
            <person name="Casamayor E.O."/>
        </authorList>
    </citation>
    <scope>NUCLEOTIDE SEQUENCE [LARGE SCALE GENOMIC DNA]</scope>
    <source>
        <strain evidence="7">CIII</strain>
    </source>
</reference>
<evidence type="ECO:0000256" key="3">
    <source>
        <dbReference type="ARBA" id="ARBA00022989"/>
    </source>
</evidence>
<name>A0A165L1T7_PELLU</name>
<evidence type="ECO:0000256" key="1">
    <source>
        <dbReference type="ARBA" id="ARBA00004370"/>
    </source>
</evidence>
<dbReference type="SUPFAM" id="SSF50182">
    <property type="entry name" value="Sm-like ribonucleoproteins"/>
    <property type="match status" value="1"/>
</dbReference>
<dbReference type="GO" id="GO:0016020">
    <property type="term" value="C:membrane"/>
    <property type="evidence" value="ECO:0007669"/>
    <property type="project" value="UniProtKB-SubCell"/>
</dbReference>
<organism evidence="7 8">
    <name type="scientific">Pelodictyon luteolum</name>
    <dbReference type="NCBI Taxonomy" id="1100"/>
    <lineage>
        <taxon>Bacteria</taxon>
        <taxon>Pseudomonadati</taxon>
        <taxon>Chlorobiota</taxon>
        <taxon>Chlorobiia</taxon>
        <taxon>Chlorobiales</taxon>
        <taxon>Chlorobiaceae</taxon>
        <taxon>Chlorobium/Pelodictyon group</taxon>
        <taxon>Pelodictyon</taxon>
    </lineage>
</organism>
<evidence type="ECO:0000259" key="6">
    <source>
        <dbReference type="Pfam" id="PF00924"/>
    </source>
</evidence>
<dbReference type="EMBL" id="LVWG01000036">
    <property type="protein sequence ID" value="KZK73464.1"/>
    <property type="molecule type" value="Genomic_DNA"/>
</dbReference>
<feature type="transmembrane region" description="Helical" evidence="5">
    <location>
        <begin position="91"/>
        <end position="111"/>
    </location>
</feature>
<feature type="transmembrane region" description="Helical" evidence="5">
    <location>
        <begin position="139"/>
        <end position="160"/>
    </location>
</feature>
<feature type="transmembrane region" description="Helical" evidence="5">
    <location>
        <begin position="166"/>
        <end position="185"/>
    </location>
</feature>
<dbReference type="InterPro" id="IPR010920">
    <property type="entry name" value="LSM_dom_sf"/>
</dbReference>
<evidence type="ECO:0000256" key="2">
    <source>
        <dbReference type="ARBA" id="ARBA00022692"/>
    </source>
</evidence>
<feature type="transmembrane region" description="Helical" evidence="5">
    <location>
        <begin position="20"/>
        <end position="41"/>
    </location>
</feature>
<proteinExistence type="predicted"/>
<feature type="domain" description="Mechanosensitive ion channel MscS" evidence="6">
    <location>
        <begin position="189"/>
        <end position="254"/>
    </location>
</feature>
<accession>A0A165L1T7</accession>
<gene>
    <name evidence="7" type="ORF">A3K90_01660</name>
</gene>
<comment type="caution">
    <text evidence="7">The sequence shown here is derived from an EMBL/GenBank/DDBJ whole genome shotgun (WGS) entry which is preliminary data.</text>
</comment>
<sequence length="361" mass="40285">MDGALKSWSVLQGGGYLMPALLALSAILLYFGANTVFGRVVRKVRRSVKGTGLPVELVAPPFRLLVELAGISLLLKYLPLPDGLFPVLRHLLLILAIISSAWFMMRMFVVLERFVMLHYESKTLENSAARRRVATHASLARKILNVVLVVLALSSVLMTFDTVRQVGVSILASAGIAGVIMGFAAQKSLATLIAGVQIAITQPISIDDVVVVEKEWGKIEEITLTYVVVNIWDQRRLIVPITRFIDQPFENWSRVSAELLGTVFFYVDYAIPIEDLRRQLERIVSSSPLWDKRVVRMHVTNTTDRSLEVRALMSARNSSDAWELRCLVREEMIGFIRENYPGGLPRVRMEMDQAGSTAFGG</sequence>
<dbReference type="GO" id="GO:0008381">
    <property type="term" value="F:mechanosensitive monoatomic ion channel activity"/>
    <property type="evidence" value="ECO:0007669"/>
    <property type="project" value="UniProtKB-ARBA"/>
</dbReference>
<dbReference type="Gene3D" id="1.10.287.1260">
    <property type="match status" value="1"/>
</dbReference>
<dbReference type="InterPro" id="IPR006685">
    <property type="entry name" value="MscS_channel_2nd"/>
</dbReference>
<keyword evidence="2 5" id="KW-0812">Transmembrane</keyword>
<protein>
    <submittedName>
        <fullName evidence="7">Mechanosensitive ion channel protein MscS</fullName>
    </submittedName>
</protein>
<dbReference type="InterPro" id="IPR023408">
    <property type="entry name" value="MscS_beta-dom_sf"/>
</dbReference>
<dbReference type="Pfam" id="PF00924">
    <property type="entry name" value="MS_channel_2nd"/>
    <property type="match status" value="1"/>
</dbReference>
<dbReference type="AlphaFoldDB" id="A0A165L1T7"/>
<dbReference type="Proteomes" id="UP000076481">
    <property type="component" value="Unassembled WGS sequence"/>
</dbReference>